<evidence type="ECO:0000313" key="2">
    <source>
        <dbReference type="EMBL" id="GAI33681.1"/>
    </source>
</evidence>
<feature type="transmembrane region" description="Helical" evidence="1">
    <location>
        <begin position="20"/>
        <end position="40"/>
    </location>
</feature>
<feature type="transmembrane region" description="Helical" evidence="1">
    <location>
        <begin position="52"/>
        <end position="73"/>
    </location>
</feature>
<accession>X1NTY1</accession>
<protein>
    <submittedName>
        <fullName evidence="2">Uncharacterized protein</fullName>
    </submittedName>
</protein>
<dbReference type="AlphaFoldDB" id="X1NTY1"/>
<organism evidence="2">
    <name type="scientific">marine sediment metagenome</name>
    <dbReference type="NCBI Taxonomy" id="412755"/>
    <lineage>
        <taxon>unclassified sequences</taxon>
        <taxon>metagenomes</taxon>
        <taxon>ecological metagenomes</taxon>
    </lineage>
</organism>
<gene>
    <name evidence="2" type="ORF">S06H3_51053</name>
</gene>
<feature type="transmembrane region" description="Helical" evidence="1">
    <location>
        <begin position="79"/>
        <end position="99"/>
    </location>
</feature>
<dbReference type="EMBL" id="BARV01032372">
    <property type="protein sequence ID" value="GAI33681.1"/>
    <property type="molecule type" value="Genomic_DNA"/>
</dbReference>
<evidence type="ECO:0000256" key="1">
    <source>
        <dbReference type="SAM" id="Phobius"/>
    </source>
</evidence>
<sequence length="100" mass="10555">KAALRNATGLPSDDFRMLVMQWIGVGYMLLFLGAVPLALVQFGAFVGTCARVVGISGLALAAVLAVTCFATYWPTKNAIGKVVSFVFPIIALFFALGTLL</sequence>
<name>X1NTY1_9ZZZZ</name>
<keyword evidence="1" id="KW-0472">Membrane</keyword>
<keyword evidence="1" id="KW-1133">Transmembrane helix</keyword>
<feature type="non-terminal residue" evidence="2">
    <location>
        <position position="1"/>
    </location>
</feature>
<reference evidence="2" key="1">
    <citation type="journal article" date="2014" name="Front. Microbiol.">
        <title>High frequency of phylogenetically diverse reductive dehalogenase-homologous genes in deep subseafloor sedimentary metagenomes.</title>
        <authorList>
            <person name="Kawai M."/>
            <person name="Futagami T."/>
            <person name="Toyoda A."/>
            <person name="Takaki Y."/>
            <person name="Nishi S."/>
            <person name="Hori S."/>
            <person name="Arai W."/>
            <person name="Tsubouchi T."/>
            <person name="Morono Y."/>
            <person name="Uchiyama I."/>
            <person name="Ito T."/>
            <person name="Fujiyama A."/>
            <person name="Inagaki F."/>
            <person name="Takami H."/>
        </authorList>
    </citation>
    <scope>NUCLEOTIDE SEQUENCE</scope>
    <source>
        <strain evidence="2">Expedition CK06-06</strain>
    </source>
</reference>
<comment type="caution">
    <text evidence="2">The sequence shown here is derived from an EMBL/GenBank/DDBJ whole genome shotgun (WGS) entry which is preliminary data.</text>
</comment>
<proteinExistence type="predicted"/>
<keyword evidence="1" id="KW-0812">Transmembrane</keyword>